<dbReference type="Gene3D" id="1.10.443.10">
    <property type="entry name" value="Intergrase catalytic core"/>
    <property type="match status" value="1"/>
</dbReference>
<feature type="active site" evidence="10">
    <location>
        <position position="254"/>
    </location>
</feature>
<comment type="function">
    <text evidence="10">Site-specific tyrosine recombinase, which acts by catalyzing the cutting and rejoining of the recombining DNA molecules. The XerC-XerD complex is essential to convert dimers of the bacterial chromosome into monomers to permit their segregation at cell division. It also contributes to the segregational stability of plasmids.</text>
</comment>
<protein>
    <recommendedName>
        <fullName evidence="10 11">Tyrosine recombinase XerC</fullName>
    </recommendedName>
</protein>
<keyword evidence="3 10" id="KW-0963">Cytoplasm</keyword>
<feature type="domain" description="Core-binding (CB)" evidence="13">
    <location>
        <begin position="1"/>
        <end position="93"/>
    </location>
</feature>
<dbReference type="NCBIfam" id="NF040815">
    <property type="entry name" value="recomb_XerA_Arch"/>
    <property type="match status" value="1"/>
</dbReference>
<evidence type="ECO:0000256" key="7">
    <source>
        <dbReference type="ARBA" id="ARBA00023125"/>
    </source>
</evidence>
<keyword evidence="9 10" id="KW-0131">Cell cycle</keyword>
<dbReference type="InterPro" id="IPR044068">
    <property type="entry name" value="CB"/>
</dbReference>
<evidence type="ECO:0000259" key="13">
    <source>
        <dbReference type="PROSITE" id="PS51900"/>
    </source>
</evidence>
<dbReference type="Gene3D" id="1.10.150.130">
    <property type="match status" value="1"/>
</dbReference>
<dbReference type="GO" id="GO:0007059">
    <property type="term" value="P:chromosome segregation"/>
    <property type="evidence" value="ECO:0007669"/>
    <property type="project" value="UniProtKB-UniRule"/>
</dbReference>
<dbReference type="InterPro" id="IPR011010">
    <property type="entry name" value="DNA_brk_join_enz"/>
</dbReference>
<comment type="subunit">
    <text evidence="10">Forms a cyclic heterotetrameric complex composed of two molecules of XerC and two molecules of XerD.</text>
</comment>
<keyword evidence="4 10" id="KW-0132">Cell division</keyword>
<dbReference type="InterPro" id="IPR011931">
    <property type="entry name" value="Recomb_XerC"/>
</dbReference>
<comment type="similarity">
    <text evidence="2 10">Belongs to the 'phage' integrase family. XerC subfamily.</text>
</comment>
<evidence type="ECO:0000256" key="3">
    <source>
        <dbReference type="ARBA" id="ARBA00022490"/>
    </source>
</evidence>
<feature type="active site" evidence="10">
    <location>
        <position position="251"/>
    </location>
</feature>
<evidence type="ECO:0000256" key="4">
    <source>
        <dbReference type="ARBA" id="ARBA00022618"/>
    </source>
</evidence>
<feature type="domain" description="Tyr recombinase" evidence="12">
    <location>
        <begin position="114"/>
        <end position="299"/>
    </location>
</feature>
<feature type="active site" description="O-(3'-phospho-DNA)-tyrosine intermediate" evidence="10">
    <location>
        <position position="286"/>
    </location>
</feature>
<dbReference type="Proteomes" id="UP000179266">
    <property type="component" value="Unassembled WGS sequence"/>
</dbReference>
<evidence type="ECO:0000313" key="14">
    <source>
        <dbReference type="EMBL" id="OGL43470.1"/>
    </source>
</evidence>
<dbReference type="GO" id="GO:0009037">
    <property type="term" value="F:tyrosine-based site-specific recombinase activity"/>
    <property type="evidence" value="ECO:0007669"/>
    <property type="project" value="UniProtKB-UniRule"/>
</dbReference>
<evidence type="ECO:0000256" key="11">
    <source>
        <dbReference type="NCBIfam" id="TIGR02224"/>
    </source>
</evidence>
<dbReference type="InterPro" id="IPR023009">
    <property type="entry name" value="Tyrosine_recombinase_XerC/XerD"/>
</dbReference>
<comment type="subcellular location">
    <subcellularLocation>
        <location evidence="1 10">Cytoplasm</location>
    </subcellularLocation>
</comment>
<dbReference type="PANTHER" id="PTHR30349">
    <property type="entry name" value="PHAGE INTEGRASE-RELATED"/>
    <property type="match status" value="1"/>
</dbReference>
<dbReference type="GO" id="GO:0051301">
    <property type="term" value="P:cell division"/>
    <property type="evidence" value="ECO:0007669"/>
    <property type="project" value="UniProtKB-UniRule"/>
</dbReference>
<evidence type="ECO:0000256" key="5">
    <source>
        <dbReference type="ARBA" id="ARBA00022829"/>
    </source>
</evidence>
<evidence type="ECO:0000256" key="8">
    <source>
        <dbReference type="ARBA" id="ARBA00023172"/>
    </source>
</evidence>
<keyword evidence="5 10" id="KW-0159">Chromosome partition</keyword>
<dbReference type="InterPro" id="IPR002104">
    <property type="entry name" value="Integrase_catalytic"/>
</dbReference>
<name>A0A1F7RQ64_9BACT</name>
<dbReference type="GO" id="GO:0003677">
    <property type="term" value="F:DNA binding"/>
    <property type="evidence" value="ECO:0007669"/>
    <property type="project" value="UniProtKB-UniRule"/>
</dbReference>
<dbReference type="AlphaFoldDB" id="A0A1F7RQ64"/>
<dbReference type="GO" id="GO:0005737">
    <property type="term" value="C:cytoplasm"/>
    <property type="evidence" value="ECO:0007669"/>
    <property type="project" value="UniProtKB-SubCell"/>
</dbReference>
<evidence type="ECO:0000256" key="10">
    <source>
        <dbReference type="HAMAP-Rule" id="MF_01808"/>
    </source>
</evidence>
<dbReference type="PROSITE" id="PS51898">
    <property type="entry name" value="TYR_RECOMBINASE"/>
    <property type="match status" value="1"/>
</dbReference>
<dbReference type="PROSITE" id="PS51900">
    <property type="entry name" value="CB"/>
    <property type="match status" value="1"/>
</dbReference>
<dbReference type="HAMAP" id="MF_01808">
    <property type="entry name" value="Recomb_XerC_XerD"/>
    <property type="match status" value="1"/>
</dbReference>
<dbReference type="PANTHER" id="PTHR30349:SF77">
    <property type="entry name" value="TYROSINE RECOMBINASE XERC"/>
    <property type="match status" value="1"/>
</dbReference>
<dbReference type="InterPro" id="IPR013762">
    <property type="entry name" value="Integrase-like_cat_sf"/>
</dbReference>
<evidence type="ECO:0000256" key="9">
    <source>
        <dbReference type="ARBA" id="ARBA00023306"/>
    </source>
</evidence>
<dbReference type="Pfam" id="PF00589">
    <property type="entry name" value="Phage_integrase"/>
    <property type="match status" value="1"/>
</dbReference>
<dbReference type="SUPFAM" id="SSF56349">
    <property type="entry name" value="DNA breaking-rejoining enzymes"/>
    <property type="match status" value="1"/>
</dbReference>
<accession>A0A1F7RQ64</accession>
<reference evidence="14 15" key="1">
    <citation type="journal article" date="2016" name="Nat. Commun.">
        <title>Thousands of microbial genomes shed light on interconnected biogeochemical processes in an aquifer system.</title>
        <authorList>
            <person name="Anantharaman K."/>
            <person name="Brown C.T."/>
            <person name="Hug L.A."/>
            <person name="Sharon I."/>
            <person name="Castelle C.J."/>
            <person name="Probst A.J."/>
            <person name="Thomas B.C."/>
            <person name="Singh A."/>
            <person name="Wilkins M.J."/>
            <person name="Karaoz U."/>
            <person name="Brodie E.L."/>
            <person name="Williams K.H."/>
            <person name="Hubbard S.S."/>
            <person name="Banfield J.F."/>
        </authorList>
    </citation>
    <scope>NUCLEOTIDE SEQUENCE [LARGE SCALE GENOMIC DNA]</scope>
</reference>
<evidence type="ECO:0000259" key="12">
    <source>
        <dbReference type="PROSITE" id="PS51898"/>
    </source>
</evidence>
<dbReference type="CDD" id="cd00798">
    <property type="entry name" value="INT_XerDC_C"/>
    <property type="match status" value="1"/>
</dbReference>
<evidence type="ECO:0000256" key="2">
    <source>
        <dbReference type="ARBA" id="ARBA00006657"/>
    </source>
</evidence>
<dbReference type="InterPro" id="IPR004107">
    <property type="entry name" value="Integrase_SAM-like_N"/>
</dbReference>
<sequence length="305" mass="35137">MKKNSRIDEFQQYLQVEKNYSQHTVRGYIRNIEDFQQFMETQKIINPGQSWPYQSIDIPLLRSFLAFEYQKGNTKITVSRKVSALRSYFRFLHKRGYIKDNPVIRLQMPKLPKNKPVFLNMDEAFRLMVVPDGDTLAEHRDRAILETFYATGIRVAELVGLNLQDLDFNEELMRVRGKGKKERIVPIGQKAISAVKEYRSIILGKVLNTGATANPPVFLNLSGSRLTDRSVRRIVKKYVRRAGLNDKISPHALRHSFATHLLDSGMDLRVLQELLGHASLSTTQKYTHVGIQKLVEVYDKAHPKA</sequence>
<feature type="active site" evidence="10">
    <location>
        <position position="277"/>
    </location>
</feature>
<gene>
    <name evidence="10" type="primary">xerC</name>
    <name evidence="14" type="ORF">A2161_13690</name>
</gene>
<feature type="active site" evidence="10">
    <location>
        <position position="178"/>
    </location>
</feature>
<dbReference type="NCBIfam" id="TIGR02224">
    <property type="entry name" value="recomb_XerC"/>
    <property type="match status" value="1"/>
</dbReference>
<keyword evidence="6 10" id="KW-0229">DNA integration</keyword>
<feature type="active site" evidence="10">
    <location>
        <position position="154"/>
    </location>
</feature>
<dbReference type="NCBIfam" id="NF001399">
    <property type="entry name" value="PRK00283.1"/>
    <property type="match status" value="1"/>
</dbReference>
<dbReference type="InterPro" id="IPR010998">
    <property type="entry name" value="Integrase_recombinase_N"/>
</dbReference>
<dbReference type="EMBL" id="MGDD01000274">
    <property type="protein sequence ID" value="OGL43470.1"/>
    <property type="molecule type" value="Genomic_DNA"/>
</dbReference>
<proteinExistence type="inferred from homology"/>
<keyword evidence="7 10" id="KW-0238">DNA-binding</keyword>
<evidence type="ECO:0000313" key="15">
    <source>
        <dbReference type="Proteomes" id="UP000179266"/>
    </source>
</evidence>
<dbReference type="GO" id="GO:0006313">
    <property type="term" value="P:DNA transposition"/>
    <property type="evidence" value="ECO:0007669"/>
    <property type="project" value="UniProtKB-UniRule"/>
</dbReference>
<evidence type="ECO:0000256" key="6">
    <source>
        <dbReference type="ARBA" id="ARBA00022908"/>
    </source>
</evidence>
<dbReference type="Pfam" id="PF02899">
    <property type="entry name" value="Phage_int_SAM_1"/>
    <property type="match status" value="1"/>
</dbReference>
<organism evidence="14 15">
    <name type="scientific">Candidatus Schekmanbacteria bacterium RBG_13_48_7</name>
    <dbReference type="NCBI Taxonomy" id="1817878"/>
    <lineage>
        <taxon>Bacteria</taxon>
        <taxon>Candidatus Schekmaniibacteriota</taxon>
    </lineage>
</organism>
<comment type="caution">
    <text evidence="14">The sequence shown here is derived from an EMBL/GenBank/DDBJ whole genome shotgun (WGS) entry which is preliminary data.</text>
</comment>
<keyword evidence="8 10" id="KW-0233">DNA recombination</keyword>
<dbReference type="InterPro" id="IPR050090">
    <property type="entry name" value="Tyrosine_recombinase_XerCD"/>
</dbReference>
<evidence type="ECO:0000256" key="1">
    <source>
        <dbReference type="ARBA" id="ARBA00004496"/>
    </source>
</evidence>